<keyword evidence="1" id="KW-0833">Ubl conjugation pathway</keyword>
<evidence type="ECO:0000313" key="3">
    <source>
        <dbReference type="EMBL" id="TWG86785.1"/>
    </source>
</evidence>
<gene>
    <name evidence="3" type="ORF">L602_000200001860</name>
</gene>
<organism evidence="3 4">
    <name type="scientific">Cupriavidus gilardii J11</name>
    <dbReference type="NCBI Taxonomy" id="936133"/>
    <lineage>
        <taxon>Bacteria</taxon>
        <taxon>Pseudomonadati</taxon>
        <taxon>Pseudomonadota</taxon>
        <taxon>Betaproteobacteria</taxon>
        <taxon>Burkholderiales</taxon>
        <taxon>Burkholderiaceae</taxon>
        <taxon>Cupriavidus</taxon>
    </lineage>
</organism>
<keyword evidence="1" id="KW-0808">Transferase</keyword>
<protein>
    <submittedName>
        <fullName evidence="3">E3 ligase-like protein (Putative virulence factor)</fullName>
    </submittedName>
</protein>
<evidence type="ECO:0000256" key="1">
    <source>
        <dbReference type="PROSITE-ProRule" id="PRU01398"/>
    </source>
</evidence>
<dbReference type="AlphaFoldDB" id="A0A562BNC2"/>
<reference evidence="3 4" key="1">
    <citation type="submission" date="2019-07" db="EMBL/GenBank/DDBJ databases">
        <title>Genome sequencing of lignin-degrading bacterial isolates.</title>
        <authorList>
            <person name="Gladden J."/>
        </authorList>
    </citation>
    <scope>NUCLEOTIDE SEQUENCE [LARGE SCALE GENOMIC DNA]</scope>
    <source>
        <strain evidence="3 4">J11</strain>
    </source>
</reference>
<dbReference type="Pfam" id="PF14496">
    <property type="entry name" value="NEL"/>
    <property type="match status" value="1"/>
</dbReference>
<dbReference type="GO" id="GO:0004842">
    <property type="term" value="F:ubiquitin-protein transferase activity"/>
    <property type="evidence" value="ECO:0007669"/>
    <property type="project" value="UniProtKB-UniRule"/>
</dbReference>
<proteinExistence type="inferred from homology"/>
<dbReference type="Proteomes" id="UP000318141">
    <property type="component" value="Unassembled WGS sequence"/>
</dbReference>
<keyword evidence="1" id="KW-1035">Host cytoplasm</keyword>
<evidence type="ECO:0000259" key="2">
    <source>
        <dbReference type="PROSITE" id="PS52053"/>
    </source>
</evidence>
<keyword evidence="1" id="KW-0832">Ubl conjugation</keyword>
<comment type="caution">
    <text evidence="3">The sequence shown here is derived from an EMBL/GenBank/DDBJ whole genome shotgun (WGS) entry which is preliminary data.</text>
</comment>
<keyword evidence="1" id="KW-0964">Secreted</keyword>
<keyword evidence="3" id="KW-0436">Ligase</keyword>
<accession>A0A562BNC2</accession>
<comment type="similarity">
    <text evidence="1">Belongs to the LRR-containing bacterial E3 ligase family.</text>
</comment>
<dbReference type="PROSITE" id="PS52053">
    <property type="entry name" value="NEL"/>
    <property type="match status" value="1"/>
</dbReference>
<feature type="domain" description="NEL" evidence="2">
    <location>
        <begin position="328"/>
        <end position="680"/>
    </location>
</feature>
<dbReference type="GO" id="GO:0016874">
    <property type="term" value="F:ligase activity"/>
    <property type="evidence" value="ECO:0007669"/>
    <property type="project" value="UniProtKB-KW"/>
</dbReference>
<evidence type="ECO:0000313" key="4">
    <source>
        <dbReference type="Proteomes" id="UP000318141"/>
    </source>
</evidence>
<dbReference type="EMBL" id="VLJN01000012">
    <property type="protein sequence ID" value="TWG86785.1"/>
    <property type="molecule type" value="Genomic_DNA"/>
</dbReference>
<name>A0A562BNC2_9BURK</name>
<dbReference type="InterPro" id="IPR029487">
    <property type="entry name" value="NEL_dom"/>
</dbReference>
<keyword evidence="4" id="KW-1185">Reference proteome</keyword>
<feature type="active site" description="Glycyl thioester intermediate" evidence="1">
    <location>
        <position position="438"/>
    </location>
</feature>
<comment type="PTM">
    <text evidence="1">Ubiquitinated in the presence of host E1 ubiquitin-activating enzyme, E2 ubiquitin-conjugating enzyme and ubiquitin.</text>
</comment>
<dbReference type="Gene3D" id="1.20.58.360">
    <property type="entry name" value="Shigella T3SS effector IpaH defines"/>
    <property type="match status" value="1"/>
</dbReference>
<dbReference type="GO" id="GO:0016567">
    <property type="term" value="P:protein ubiquitination"/>
    <property type="evidence" value="ECO:0007669"/>
    <property type="project" value="InterPro"/>
</dbReference>
<sequence>MPVNLIPPSRAVNRTAFNFPQSPQRPRSTGSRWRDALLGIYHDAAPLDSSPPPQLRFNNAQGLRIALEGDRTLCRRIAEGAVFKVRGQEFKLAWTHNYDRVMPMHLGPDVQSTSWLRRLVKDVSAQLDANTLRDAMTCFIDGSRLERGEIPADIRADASEHRLIGIREAPKWLRFSVRNSLFGQPEWSAVDTRKQGCLYRFRMVLQRLFRPRALRQAQAKRDTWLRLLNANLVPGGAHRGEQRTGMSAWGAGHPGRWPGNRDRVSVHSVEVEAVLAQILTGWSSWADLIGISTRLPPVGERDRRAFLSQQQAREAIQRRWPSLPVRSPLTVQVLLWHPELTFAQASELAASWDRLLLPEEVAPAQENRAANLFTDLMARLGEAVEFSGAAKRLAEGGTLTTGEREIIRRVQRVLCAVHDDSEIRQQCFAIADEGLHRCGDRVALCFSTIEAECMVHTIDGNDGVLDGSARLRNRIDLARRMFRSAKLEELSASYLLNLPPSVDAVEHRLHLQRACQQRGVVFPVAIGNVHYGADVPTSVVDSVVAGIMAAERDVGALVNYVAQLGFWKRFLEQQRPDVFDAACADLDADLKALGVHEMRLTGMETYIDSEDAKATTRRNVDYFYKKYPDIRNLAQPPQLNSEQFILIRSQIAAGKVVAMARACRELTARLLAYDAAGSKA</sequence>
<dbReference type="GO" id="GO:0005576">
    <property type="term" value="C:extracellular region"/>
    <property type="evidence" value="ECO:0007669"/>
    <property type="project" value="UniProtKB-UniRule"/>
</dbReference>